<proteinExistence type="predicted"/>
<dbReference type="RefSeq" id="WP_394830298.1">
    <property type="nucleotide sequence ID" value="NZ_CP089929.1"/>
</dbReference>
<dbReference type="EMBL" id="CP089983">
    <property type="protein sequence ID" value="WXB00697.1"/>
    <property type="molecule type" value="Genomic_DNA"/>
</dbReference>
<accession>A0ABZ2KPV2</accession>
<keyword evidence="2" id="KW-1185">Reference proteome</keyword>
<dbReference type="Proteomes" id="UP001374803">
    <property type="component" value="Chromosome"/>
</dbReference>
<name>A0ABZ2KPV2_9BACT</name>
<evidence type="ECO:0000313" key="2">
    <source>
        <dbReference type="Proteomes" id="UP001374803"/>
    </source>
</evidence>
<protein>
    <submittedName>
        <fullName evidence="1">Uncharacterized protein</fullName>
    </submittedName>
</protein>
<gene>
    <name evidence="1" type="ORF">LVJ94_27700</name>
</gene>
<organism evidence="1 2">
    <name type="scientific">Pendulispora rubella</name>
    <dbReference type="NCBI Taxonomy" id="2741070"/>
    <lineage>
        <taxon>Bacteria</taxon>
        <taxon>Pseudomonadati</taxon>
        <taxon>Myxococcota</taxon>
        <taxon>Myxococcia</taxon>
        <taxon>Myxococcales</taxon>
        <taxon>Sorangiineae</taxon>
        <taxon>Pendulisporaceae</taxon>
        <taxon>Pendulispora</taxon>
    </lineage>
</organism>
<sequence length="85" mass="9824">MEIYHRQEGFLEPERGIRCDFPASAKQGTIPLRILRLVNQKQAWIQVRGAEETTVRAGDYDVRVMAAGEGKSPEGYLFPRDFNWR</sequence>
<evidence type="ECO:0000313" key="1">
    <source>
        <dbReference type="EMBL" id="WXB00697.1"/>
    </source>
</evidence>
<reference evidence="1" key="1">
    <citation type="submission" date="2021-12" db="EMBL/GenBank/DDBJ databases">
        <title>Discovery of the Pendulisporaceae a myxobacterial family with distinct sporulation behavior and unique specialized metabolism.</title>
        <authorList>
            <person name="Garcia R."/>
            <person name="Popoff A."/>
            <person name="Bader C.D."/>
            <person name="Loehr J."/>
            <person name="Walesch S."/>
            <person name="Walt C."/>
            <person name="Boldt J."/>
            <person name="Bunk B."/>
            <person name="Haeckl F.J.F.P.J."/>
            <person name="Gunesch A.P."/>
            <person name="Birkelbach J."/>
            <person name="Nuebel U."/>
            <person name="Pietschmann T."/>
            <person name="Bach T."/>
            <person name="Mueller R."/>
        </authorList>
    </citation>
    <scope>NUCLEOTIDE SEQUENCE</scope>
    <source>
        <strain evidence="1">MSr11367</strain>
    </source>
</reference>